<name>A0ABV7SSI2_9SPHN</name>
<sequence length="518" mass="56035">MRIILTAIALLVAPLLTTPAAAAWREASSDHFLIYADSEERWLQGFADRLERLDSAMRLIRAIGTPPGARSNRLTIYVVPSADAVARLCGKGCRNIAGFYVPRAGGSIAFTPRRGDAEAGTNSMNADIVLFHEYAHHLMLENFAAAYPRWFVEGFAEFNATAKIDKDGSVMIGVAAQHRANGLILADPLPIETLLDDSKAKLNPRQQDVFYGRAWLLTHMLTFDPARRGQLSTYLKLINDGTSSLAAARTAFGDLTVLAKDMESYLDRRKLSGLNIPAARLKVGAITLRTMTDGEASMMAVRMRSDRGVNQAQAAELVPEARRRAAAFAADPAAQGVLAEAEYDAGHDALCEAAADRALAVNPKDRTALLYKGRARLRRAATAKATDPAVWKEARSWFVRANRLDTDAAEPLMLFYTSFLAADQKPSASAVTGLLRAFELSPHDDGLRMLVVRQLLTDDQPRQARVALLPLAYDPHAPADNAASKLVALIDAGTSGPAILATIEKKGKETPAPNKPAA</sequence>
<proteinExistence type="predicted"/>
<dbReference type="RefSeq" id="WP_261293645.1">
    <property type="nucleotide sequence ID" value="NZ_JANQBK010000004.1"/>
</dbReference>
<evidence type="ECO:0000256" key="1">
    <source>
        <dbReference type="SAM" id="SignalP"/>
    </source>
</evidence>
<evidence type="ECO:0008006" key="4">
    <source>
        <dbReference type="Google" id="ProtNLM"/>
    </source>
</evidence>
<organism evidence="2 3">
    <name type="scientific">Sphingomonas hylomeconis</name>
    <dbReference type="NCBI Taxonomy" id="1395958"/>
    <lineage>
        <taxon>Bacteria</taxon>
        <taxon>Pseudomonadati</taxon>
        <taxon>Pseudomonadota</taxon>
        <taxon>Alphaproteobacteria</taxon>
        <taxon>Sphingomonadales</taxon>
        <taxon>Sphingomonadaceae</taxon>
        <taxon>Sphingomonas</taxon>
    </lineage>
</organism>
<protein>
    <recommendedName>
        <fullName evidence="4">DUF1570 domain-containing protein</fullName>
    </recommendedName>
</protein>
<feature type="signal peptide" evidence="1">
    <location>
        <begin position="1"/>
        <end position="22"/>
    </location>
</feature>
<comment type="caution">
    <text evidence="2">The sequence shown here is derived from an EMBL/GenBank/DDBJ whole genome shotgun (WGS) entry which is preliminary data.</text>
</comment>
<evidence type="ECO:0000313" key="3">
    <source>
        <dbReference type="Proteomes" id="UP001595713"/>
    </source>
</evidence>
<feature type="chain" id="PRO_5047027884" description="DUF1570 domain-containing protein" evidence="1">
    <location>
        <begin position="23"/>
        <end position="518"/>
    </location>
</feature>
<accession>A0ABV7SSI2</accession>
<reference evidence="3" key="1">
    <citation type="journal article" date="2019" name="Int. J. Syst. Evol. Microbiol.">
        <title>The Global Catalogue of Microorganisms (GCM) 10K type strain sequencing project: providing services to taxonomists for standard genome sequencing and annotation.</title>
        <authorList>
            <consortium name="The Broad Institute Genomics Platform"/>
            <consortium name="The Broad Institute Genome Sequencing Center for Infectious Disease"/>
            <person name="Wu L."/>
            <person name="Ma J."/>
        </authorList>
    </citation>
    <scope>NUCLEOTIDE SEQUENCE [LARGE SCALE GENOMIC DNA]</scope>
    <source>
        <strain evidence="3">KCTC 42739</strain>
    </source>
</reference>
<keyword evidence="3" id="KW-1185">Reference proteome</keyword>
<dbReference type="Proteomes" id="UP001595713">
    <property type="component" value="Unassembled WGS sequence"/>
</dbReference>
<gene>
    <name evidence="2" type="ORF">ACFONA_02175</name>
</gene>
<evidence type="ECO:0000313" key="2">
    <source>
        <dbReference type="EMBL" id="MFC3578959.1"/>
    </source>
</evidence>
<dbReference type="EMBL" id="JBHRXP010000001">
    <property type="protein sequence ID" value="MFC3578959.1"/>
    <property type="molecule type" value="Genomic_DNA"/>
</dbReference>
<keyword evidence="1" id="KW-0732">Signal</keyword>